<dbReference type="OrthoDB" id="445695at2759"/>
<protein>
    <recommendedName>
        <fullName evidence="2">Dipeptidase</fullName>
        <ecNumber evidence="2">3.4.13.19</ecNumber>
    </recommendedName>
</protein>
<keyword evidence="3" id="KW-1133">Transmembrane helix</keyword>
<dbReference type="Gene3D" id="3.20.20.140">
    <property type="entry name" value="Metal-dependent hydrolases"/>
    <property type="match status" value="1"/>
</dbReference>
<keyword evidence="3" id="KW-0472">Membrane</keyword>
<dbReference type="HOGENOM" id="CLU_031404_4_2_1"/>
<dbReference type="Proteomes" id="UP000053328">
    <property type="component" value="Unassembled WGS sequence"/>
</dbReference>
<keyword evidence="2" id="KW-0378">Hydrolase</keyword>
<evidence type="ECO:0000313" key="4">
    <source>
        <dbReference type="EMBL" id="KIW11616.1"/>
    </source>
</evidence>
<sequence>MEKSQSRPEKGSGSGSGATSWSVYSLGTAILAAALAVSVFKEPFDVDVRATLSDWVVPTWTSLVDTVNPVDPTDYMARARRLLKSTPLIDGHNDFPFNLRQQLHGKIYDHDFHTERIGSHSDFQKMKDGLMGGQFWSVYVPCPEDLVPGVDLHDPNKRVPDLNEPSWTVRDTLEQIDITKRLVAHYPDLFELCVTPSCVRRAHRRGRIASMIGVEGGHQTGNSLGALRLFFESGVRYMTVTHNCDNAFATSWVSVDLAAGKDDGLSKFGQDAVREMNRLGMFVDLSHVSPQTMRDAIKVARAPVIFSHSGAYSVNKHLRNVPDDVLETVKENGGVVMIPAIPFFMNWEHPEDATVEDLIDHIHWVADKAGWEHVGLGSDFDGAALNVKGLEDTSKWPDLIARLLARGNVTDTQVKMLLGDNLLRAWEQVEQTAKQLQRQGELPCEETWEGRAWEPENLDTPRLFPGI</sequence>
<proteinExistence type="inferred from homology"/>
<comment type="cofactor">
    <cofactor evidence="2">
        <name>Zn(2+)</name>
        <dbReference type="ChEBI" id="CHEBI:29105"/>
    </cofactor>
</comment>
<keyword evidence="3" id="KW-0812">Transmembrane</keyword>
<dbReference type="GO" id="GO:0046872">
    <property type="term" value="F:metal ion binding"/>
    <property type="evidence" value="ECO:0007669"/>
    <property type="project" value="UniProtKB-UniRule"/>
</dbReference>
<evidence type="ECO:0000256" key="3">
    <source>
        <dbReference type="SAM" id="Phobius"/>
    </source>
</evidence>
<dbReference type="STRING" id="91928.A0A0D1Y9E8"/>
<dbReference type="PANTHER" id="PTHR10443">
    <property type="entry name" value="MICROSOMAL DIPEPTIDASE"/>
    <property type="match status" value="1"/>
</dbReference>
<comment type="similarity">
    <text evidence="2">Belongs to the metallo-dependent hydrolases superfamily. Peptidase M19 family.</text>
</comment>
<accession>A0A0D1Y9E8</accession>
<keyword evidence="1 2" id="KW-0224">Dipeptidase</keyword>
<dbReference type="PROSITE" id="PS51365">
    <property type="entry name" value="RENAL_DIPEPTIDASE_2"/>
    <property type="match status" value="1"/>
</dbReference>
<dbReference type="Pfam" id="PF01244">
    <property type="entry name" value="Peptidase_M19"/>
    <property type="match status" value="1"/>
</dbReference>
<dbReference type="GO" id="GO:0006508">
    <property type="term" value="P:proteolysis"/>
    <property type="evidence" value="ECO:0007669"/>
    <property type="project" value="UniProtKB-KW"/>
</dbReference>
<dbReference type="GO" id="GO:0070573">
    <property type="term" value="F:metallodipeptidase activity"/>
    <property type="evidence" value="ECO:0007669"/>
    <property type="project" value="InterPro"/>
</dbReference>
<dbReference type="EMBL" id="KN847499">
    <property type="protein sequence ID" value="KIW11616.1"/>
    <property type="molecule type" value="Genomic_DNA"/>
</dbReference>
<dbReference type="RefSeq" id="XP_016231832.1">
    <property type="nucleotide sequence ID" value="XM_016385230.1"/>
</dbReference>
<comment type="catalytic activity">
    <reaction evidence="2">
        <text>an L-aminoacyl-L-amino acid + H2O = 2 an L-alpha-amino acid</text>
        <dbReference type="Rhea" id="RHEA:48940"/>
        <dbReference type="ChEBI" id="CHEBI:15377"/>
        <dbReference type="ChEBI" id="CHEBI:59869"/>
        <dbReference type="ChEBI" id="CHEBI:77460"/>
        <dbReference type="EC" id="3.4.13.19"/>
    </reaction>
</comment>
<keyword evidence="2" id="KW-0645">Protease</keyword>
<dbReference type="SUPFAM" id="SSF51556">
    <property type="entry name" value="Metallo-dependent hydrolases"/>
    <property type="match status" value="1"/>
</dbReference>
<dbReference type="AlphaFoldDB" id="A0A0D1Y9E8"/>
<reference evidence="4 5" key="1">
    <citation type="submission" date="2015-01" db="EMBL/GenBank/DDBJ databases">
        <title>The Genome Sequence of Exophiala spinifera CBS89968.</title>
        <authorList>
            <consortium name="The Broad Institute Genomics Platform"/>
            <person name="Cuomo C."/>
            <person name="de Hoog S."/>
            <person name="Gorbushina A."/>
            <person name="Stielow B."/>
            <person name="Teixiera M."/>
            <person name="Abouelleil A."/>
            <person name="Chapman S.B."/>
            <person name="Priest M."/>
            <person name="Young S.K."/>
            <person name="Wortman J."/>
            <person name="Nusbaum C."/>
            <person name="Birren B."/>
        </authorList>
    </citation>
    <scope>NUCLEOTIDE SEQUENCE [LARGE SCALE GENOMIC DNA]</scope>
    <source>
        <strain evidence="4 5">CBS 89968</strain>
    </source>
</reference>
<dbReference type="InterPro" id="IPR032466">
    <property type="entry name" value="Metal_Hydrolase"/>
</dbReference>
<dbReference type="InterPro" id="IPR008257">
    <property type="entry name" value="Pept_M19"/>
</dbReference>
<organism evidence="4 5">
    <name type="scientific">Exophiala spinifera</name>
    <dbReference type="NCBI Taxonomy" id="91928"/>
    <lineage>
        <taxon>Eukaryota</taxon>
        <taxon>Fungi</taxon>
        <taxon>Dikarya</taxon>
        <taxon>Ascomycota</taxon>
        <taxon>Pezizomycotina</taxon>
        <taxon>Eurotiomycetes</taxon>
        <taxon>Chaetothyriomycetidae</taxon>
        <taxon>Chaetothyriales</taxon>
        <taxon>Herpotrichiellaceae</taxon>
        <taxon>Exophiala</taxon>
    </lineage>
</organism>
<evidence type="ECO:0000256" key="1">
    <source>
        <dbReference type="ARBA" id="ARBA00022997"/>
    </source>
</evidence>
<evidence type="ECO:0000313" key="5">
    <source>
        <dbReference type="Proteomes" id="UP000053328"/>
    </source>
</evidence>
<evidence type="ECO:0000256" key="2">
    <source>
        <dbReference type="RuleBase" id="RU341113"/>
    </source>
</evidence>
<dbReference type="CDD" id="cd01301">
    <property type="entry name" value="rDP_like"/>
    <property type="match status" value="1"/>
</dbReference>
<gene>
    <name evidence="4" type="ORF">PV08_10918</name>
</gene>
<dbReference type="EC" id="3.4.13.19" evidence="2"/>
<keyword evidence="2" id="KW-0479">Metal-binding</keyword>
<keyword evidence="2" id="KW-0862">Zinc</keyword>
<keyword evidence="2" id="KW-0482">Metalloprotease</keyword>
<dbReference type="GeneID" id="27338001"/>
<dbReference type="VEuPathDB" id="FungiDB:PV08_10918"/>
<keyword evidence="5" id="KW-1185">Reference proteome</keyword>
<dbReference type="PANTHER" id="PTHR10443:SF12">
    <property type="entry name" value="DIPEPTIDASE"/>
    <property type="match status" value="1"/>
</dbReference>
<feature type="transmembrane region" description="Helical" evidence="3">
    <location>
        <begin position="21"/>
        <end position="40"/>
    </location>
</feature>
<name>A0A0D1Y9E8_9EURO</name>